<dbReference type="EMBL" id="AP021861">
    <property type="protein sequence ID" value="BBO32671.1"/>
    <property type="molecule type" value="Genomic_DNA"/>
</dbReference>
<dbReference type="Gene3D" id="1.10.1330.10">
    <property type="entry name" value="Dockerin domain"/>
    <property type="match status" value="1"/>
</dbReference>
<feature type="domain" description="Dockerin" evidence="9">
    <location>
        <begin position="1432"/>
        <end position="1496"/>
    </location>
</feature>
<protein>
    <recommendedName>
        <fullName evidence="9">Dockerin domain-containing protein</fullName>
    </recommendedName>
</protein>
<feature type="region of interest" description="Disordered" evidence="8">
    <location>
        <begin position="1521"/>
        <end position="1540"/>
    </location>
</feature>
<dbReference type="Pfam" id="PF00404">
    <property type="entry name" value="Dockerin_1"/>
    <property type="match status" value="1"/>
</dbReference>
<evidence type="ECO:0000256" key="8">
    <source>
        <dbReference type="SAM" id="MobiDB-lite"/>
    </source>
</evidence>
<dbReference type="NCBIfam" id="NF041518">
    <property type="entry name" value="choice_anch_Q"/>
    <property type="match status" value="2"/>
</dbReference>
<evidence type="ECO:0000313" key="11">
    <source>
        <dbReference type="Proteomes" id="UP000326837"/>
    </source>
</evidence>
<dbReference type="GO" id="GO:0004553">
    <property type="term" value="F:hydrolase activity, hydrolyzing O-glycosyl compounds"/>
    <property type="evidence" value="ECO:0007669"/>
    <property type="project" value="InterPro"/>
</dbReference>
<dbReference type="NCBIfam" id="TIGR01376">
    <property type="entry name" value="POMP_repeat"/>
    <property type="match status" value="1"/>
</dbReference>
<dbReference type="InterPro" id="IPR059226">
    <property type="entry name" value="Choice_anch_Q_dom"/>
</dbReference>
<dbReference type="InterPro" id="IPR011050">
    <property type="entry name" value="Pectin_lyase_fold/virulence"/>
</dbReference>
<keyword evidence="7" id="KW-0998">Cell outer membrane</keyword>
<dbReference type="SMART" id="SM00710">
    <property type="entry name" value="PbH1"/>
    <property type="match status" value="13"/>
</dbReference>
<evidence type="ECO:0000259" key="9">
    <source>
        <dbReference type="PROSITE" id="PS51766"/>
    </source>
</evidence>
<keyword evidence="4" id="KW-0964">Secreted</keyword>
<comment type="subcellular location">
    <subcellularLocation>
        <location evidence="1">Cell envelope</location>
    </subcellularLocation>
    <subcellularLocation>
        <location evidence="2">Cell outer membrane</location>
    </subcellularLocation>
    <subcellularLocation>
        <location evidence="3">Secreted</location>
    </subcellularLocation>
</comment>
<feature type="region of interest" description="Disordered" evidence="8">
    <location>
        <begin position="1"/>
        <end position="26"/>
    </location>
</feature>
<dbReference type="PANTHER" id="PTHR11319:SF35">
    <property type="entry name" value="OUTER MEMBRANE PROTEIN PMPC-RELATED"/>
    <property type="match status" value="1"/>
</dbReference>
<dbReference type="GO" id="GO:0005576">
    <property type="term" value="C:extracellular region"/>
    <property type="evidence" value="ECO:0007669"/>
    <property type="project" value="UniProtKB-SubCell"/>
</dbReference>
<evidence type="ECO:0000256" key="1">
    <source>
        <dbReference type="ARBA" id="ARBA00004196"/>
    </source>
</evidence>
<feature type="compositionally biased region" description="Low complexity" evidence="8">
    <location>
        <begin position="1529"/>
        <end position="1540"/>
    </location>
</feature>
<organism evidence="10 11">
    <name type="scientific">Lacipirellula parvula</name>
    <dbReference type="NCBI Taxonomy" id="2650471"/>
    <lineage>
        <taxon>Bacteria</taxon>
        <taxon>Pseudomonadati</taxon>
        <taxon>Planctomycetota</taxon>
        <taxon>Planctomycetia</taxon>
        <taxon>Pirellulales</taxon>
        <taxon>Lacipirellulaceae</taxon>
        <taxon>Lacipirellula</taxon>
    </lineage>
</organism>
<keyword evidence="6" id="KW-0472">Membrane</keyword>
<evidence type="ECO:0000256" key="2">
    <source>
        <dbReference type="ARBA" id="ARBA00004442"/>
    </source>
</evidence>
<sequence>MGKGNWFRRERDRAHGKPRRNSAQRQLTRGALAHRNLLTYEELEDRRVLATFVVSTDLDTNPDNDAVYYGSLRWAVNQANATAAADVILFSDDVFEGGTAQINLNLGQLNITQPVSILGPGAGKLTVSADADSRIFNLNIGTDQQVRNVTISGMTLQGGNITGDDAAARGGAIFSREALTLTEVIFSNNRASQGGGAVYAQFGSLTVDRSLFQNNSGGGIGGGGILNASGDDNSQPFTTISNSTFYANRAPAGGANVGFGGGVLNRNGRMEISQSTFFDNSSGSGFGEGVASWGNPLPEEEGADPPPETVKTLMTHTVVFREGSESDVAVVGESDDDPPLPLLNSFENQGYNLIGALGDQIEGGDGDLAPGTDPQLKDLDDYGGSIPVMLPNNDPEDPDFDGISPLIDAGNPERTAGQAGLYEQRGRHFTRIYSKPEIEEPIIDIGAAEVQAVVFFVDSLVDESDVQYSGTTDRLTKVIDGNLEGGNDFSLREALEFSFKNPELDTISFADSLKTEYDPTLSAAPTILLSPDFGSLVIDHEVIIQGPSTFILEVDATGTDETPSINDGFGSHVFAIDDNDVETLLNIEISYITMMGADQVGPGGGIYSNENLTLRHVTMKDNFSTLSGGAIFTQFGNLAVYDSTFNNNATSGNGGAIFVNTSGVAGVAIEALIVNSTISGNTAGGRGAGIGNDDGHVIIRNSTITLNSAASTRGSGVYSANYSNTKTEVYSSIISGNLNNDIEYATGAANTFSLGYNLIGRGNASFVFTATGDRRNILNPMLAPLANTGGFIQTHRPLAGSPIIDAGNPADVNGEGDTPETDQRGGSFVRVYDATGMGAGPGIIDIGAYELQPAVLVVDSTADVDNGDYSEGNLTLREAIKIANENPLQDFIDLTQLVGQINVTGTSLTITDSVSIEGPGWFDIRIFGTSLTTAPMFVINDGSATTTIDVSIKGVAIESARAGAINNSENLTIEQVSFQANRNTTSGGAIFQQNGSLKISNSQMNGNSTSGANADGGAIYAINSTVEILDTILVGNTAFATGADGGAIALNNAVLNATRTLISGNQAPAGTSDGGGIYATGALSAINLNDSTVSGNYTTGSNSEGGGIASYGGAVNLVDSVVSLNRTAGSQSTGGGIYLNGGTLSALRSIITQNSTTGLNAPGAGIAMIGGSGSIVESSIQGNTTSNTGGHGGGVYNVGGALIIRDSSIVENFVSHAQSKGGGVYSDTNLAGTQSTLILNTTISGNTAPLRGAGVFNADGLLEIYHSTITNNSNTATPFALMNSGNGVASQGTTATQTKIYSSIIAGNGGAATGTGTDVDFVDGNGVNSIQSLGYNVIGVGNAQAIFNKTGDQAGVTNPLLAPLQDNGGAQNNPFSVLTHALLAGSPAINAGSPTFNPSVYNPALNFDQRGEGFARVQRGRIDVGAFESDLAPALPADFTDDGKVDGSDFLTWQRNFGKTSGATKSQGDANNDGQVNSTDLTIWKTGFGSVAEPPAAMAAASTTAAAVTYTASLLAEEEPTSTFGSQGVASPVTPPAAVASSTDESHADANDYDSLASLGGPARAAAKTATADVIDDSLLWNDGAVSKVRSTSIYLNESRSEELDALFSGNEEEGAGDEVFAAWGEELL</sequence>
<dbReference type="InterPro" id="IPR003368">
    <property type="entry name" value="POMP_repeat"/>
</dbReference>
<dbReference type="KEGG" id="lpav:PLANPX_2283"/>
<evidence type="ECO:0000313" key="10">
    <source>
        <dbReference type="EMBL" id="BBO32671.1"/>
    </source>
</evidence>
<dbReference type="GO" id="GO:0009279">
    <property type="term" value="C:cell outer membrane"/>
    <property type="evidence" value="ECO:0007669"/>
    <property type="project" value="UniProtKB-SubCell"/>
</dbReference>
<dbReference type="InterPro" id="IPR036439">
    <property type="entry name" value="Dockerin_dom_sf"/>
</dbReference>
<name>A0A5K7XCX5_9BACT</name>
<proteinExistence type="predicted"/>
<dbReference type="InterPro" id="IPR016134">
    <property type="entry name" value="Dockerin_dom"/>
</dbReference>
<evidence type="ECO:0000256" key="6">
    <source>
        <dbReference type="ARBA" id="ARBA00023136"/>
    </source>
</evidence>
<dbReference type="InterPro" id="IPR002105">
    <property type="entry name" value="Dockerin_1_rpt"/>
</dbReference>
<evidence type="ECO:0000256" key="7">
    <source>
        <dbReference type="ARBA" id="ARBA00023237"/>
    </source>
</evidence>
<dbReference type="PANTHER" id="PTHR11319">
    <property type="entry name" value="G PROTEIN-COUPLED RECEPTOR-RELATED"/>
    <property type="match status" value="1"/>
</dbReference>
<evidence type="ECO:0000256" key="5">
    <source>
        <dbReference type="ARBA" id="ARBA00022729"/>
    </source>
</evidence>
<dbReference type="Gene3D" id="2.160.20.10">
    <property type="entry name" value="Single-stranded right-handed beta-helix, Pectin lyase-like"/>
    <property type="match status" value="2"/>
</dbReference>
<dbReference type="SUPFAM" id="SSF51126">
    <property type="entry name" value="Pectin lyase-like"/>
    <property type="match status" value="4"/>
</dbReference>
<accession>A0A5K7XCX5</accession>
<evidence type="ECO:0000256" key="3">
    <source>
        <dbReference type="ARBA" id="ARBA00004613"/>
    </source>
</evidence>
<evidence type="ECO:0000256" key="4">
    <source>
        <dbReference type="ARBA" id="ARBA00022525"/>
    </source>
</evidence>
<dbReference type="Proteomes" id="UP000326837">
    <property type="component" value="Chromosome"/>
</dbReference>
<dbReference type="PROSITE" id="PS51766">
    <property type="entry name" value="DOCKERIN"/>
    <property type="match status" value="1"/>
</dbReference>
<dbReference type="SUPFAM" id="SSF63446">
    <property type="entry name" value="Type I dockerin domain"/>
    <property type="match status" value="1"/>
</dbReference>
<keyword evidence="11" id="KW-1185">Reference proteome</keyword>
<reference evidence="11" key="1">
    <citation type="submission" date="2019-10" db="EMBL/GenBank/DDBJ databases">
        <title>Lacipirellula parvula gen. nov., sp. nov., representing a lineage of planctomycetes widespread in freshwater anoxic habitats, and description of the family Lacipirellulaceae.</title>
        <authorList>
            <person name="Dedysh S.N."/>
            <person name="Kulichevskaya I.S."/>
            <person name="Beletsky A.V."/>
            <person name="Rakitin A.L."/>
            <person name="Mardanov A.V."/>
            <person name="Ivanova A.A."/>
            <person name="Saltykova V.X."/>
            <person name="Rijpstra W.I.C."/>
            <person name="Sinninghe Damste J.S."/>
            <person name="Ravin N.V."/>
        </authorList>
    </citation>
    <scope>NUCLEOTIDE SEQUENCE [LARGE SCALE GENOMIC DNA]</scope>
    <source>
        <strain evidence="11">PX69</strain>
    </source>
</reference>
<keyword evidence="5" id="KW-0732">Signal</keyword>
<dbReference type="GO" id="GO:0000272">
    <property type="term" value="P:polysaccharide catabolic process"/>
    <property type="evidence" value="ECO:0007669"/>
    <property type="project" value="InterPro"/>
</dbReference>
<dbReference type="InterPro" id="IPR012334">
    <property type="entry name" value="Pectin_lyas_fold"/>
</dbReference>
<dbReference type="InterPro" id="IPR006626">
    <property type="entry name" value="PbH1"/>
</dbReference>
<gene>
    <name evidence="10" type="ORF">PLANPX_2283</name>
</gene>